<evidence type="ECO:0000256" key="3">
    <source>
        <dbReference type="ARBA" id="ARBA00022692"/>
    </source>
</evidence>
<feature type="transmembrane region" description="Helical" evidence="14">
    <location>
        <begin position="280"/>
        <end position="299"/>
    </location>
</feature>
<proteinExistence type="inferred from homology"/>
<dbReference type="Pfam" id="PF16491">
    <property type="entry name" value="Peptidase_M48_N"/>
    <property type="match status" value="1"/>
</dbReference>
<dbReference type="InterPro" id="IPR027057">
    <property type="entry name" value="CAXX_Prtase_1"/>
</dbReference>
<evidence type="ECO:0000259" key="15">
    <source>
        <dbReference type="Pfam" id="PF01435"/>
    </source>
</evidence>
<comment type="subcellular location">
    <subcellularLocation>
        <location evidence="1 14">Endoplasmic reticulum membrane</location>
        <topology evidence="1 14">Multi-pass membrane protein</topology>
    </subcellularLocation>
</comment>
<evidence type="ECO:0000256" key="10">
    <source>
        <dbReference type="ARBA" id="ARBA00023136"/>
    </source>
</evidence>
<evidence type="ECO:0000256" key="12">
    <source>
        <dbReference type="PIRSR" id="PIRSR627057-1"/>
    </source>
</evidence>
<dbReference type="OrthoDB" id="360839at2759"/>
<accession>A0A1J4K4X6</accession>
<evidence type="ECO:0000256" key="8">
    <source>
        <dbReference type="ARBA" id="ARBA00022989"/>
    </source>
</evidence>
<keyword evidence="9 14" id="KW-0482">Metalloprotease</keyword>
<dbReference type="Pfam" id="PF01435">
    <property type="entry name" value="Peptidase_M48"/>
    <property type="match status" value="1"/>
</dbReference>
<evidence type="ECO:0000256" key="14">
    <source>
        <dbReference type="RuleBase" id="RU366005"/>
    </source>
</evidence>
<dbReference type="Gene3D" id="3.30.2010.10">
    <property type="entry name" value="Metalloproteases ('zincins'), catalytic domain"/>
    <property type="match status" value="1"/>
</dbReference>
<evidence type="ECO:0000259" key="16">
    <source>
        <dbReference type="Pfam" id="PF16491"/>
    </source>
</evidence>
<feature type="binding site" evidence="13">
    <location>
        <position position="271"/>
    </location>
    <ligand>
        <name>Zn(2+)</name>
        <dbReference type="ChEBI" id="CHEBI:29105"/>
        <note>catalytic</note>
    </ligand>
</feature>
<keyword evidence="6 14" id="KW-0256">Endoplasmic reticulum</keyword>
<dbReference type="GO" id="GO:0004222">
    <property type="term" value="F:metalloendopeptidase activity"/>
    <property type="evidence" value="ECO:0007669"/>
    <property type="project" value="UniProtKB-UniRule"/>
</dbReference>
<dbReference type="CDD" id="cd07343">
    <property type="entry name" value="M48A_Zmpste24p_like"/>
    <property type="match status" value="1"/>
</dbReference>
<comment type="cofactor">
    <cofactor evidence="13 14">
        <name>Zn(2+)</name>
        <dbReference type="ChEBI" id="CHEBI:29105"/>
    </cofactor>
    <text evidence="13 14">Binds 1 zinc ion per subunit.</text>
</comment>
<evidence type="ECO:0000313" key="18">
    <source>
        <dbReference type="Proteomes" id="UP000179807"/>
    </source>
</evidence>
<evidence type="ECO:0000256" key="11">
    <source>
        <dbReference type="ARBA" id="ARBA00044456"/>
    </source>
</evidence>
<comment type="catalytic activity">
    <reaction evidence="11 14">
        <text>Hydrolyzes the peptide bond -P2-(S-farnesyl or geranylgeranyl)C-P1'-P2'-P3'-COOH where P1' and P2' are amino acids with aliphatic side chains and P3' is any C-terminal residue.</text>
        <dbReference type="EC" id="3.4.24.84"/>
    </reaction>
</comment>
<evidence type="ECO:0000256" key="1">
    <source>
        <dbReference type="ARBA" id="ARBA00004477"/>
    </source>
</evidence>
<feature type="active site" description="Proton donor" evidence="12">
    <location>
        <position position="350"/>
    </location>
</feature>
<organism evidence="17 18">
    <name type="scientific">Tritrichomonas foetus</name>
    <dbReference type="NCBI Taxonomy" id="1144522"/>
    <lineage>
        <taxon>Eukaryota</taxon>
        <taxon>Metamonada</taxon>
        <taxon>Parabasalia</taxon>
        <taxon>Tritrichomonadida</taxon>
        <taxon>Tritrichomonadidae</taxon>
        <taxon>Tritrichomonas</taxon>
    </lineage>
</organism>
<feature type="transmembrane region" description="Helical" evidence="14">
    <location>
        <begin position="314"/>
        <end position="334"/>
    </location>
</feature>
<dbReference type="InterPro" id="IPR001915">
    <property type="entry name" value="Peptidase_M48"/>
</dbReference>
<dbReference type="InterPro" id="IPR032456">
    <property type="entry name" value="Peptidase_M48_N"/>
</dbReference>
<keyword evidence="18" id="KW-1185">Reference proteome</keyword>
<feature type="transmembrane region" description="Helical" evidence="14">
    <location>
        <begin position="141"/>
        <end position="160"/>
    </location>
</feature>
<keyword evidence="10 14" id="KW-0472">Membrane</keyword>
<comment type="function">
    <text evidence="14">Proteolytically removes the C-terminal three residues of farnesylated proteins.</text>
</comment>
<evidence type="ECO:0000256" key="2">
    <source>
        <dbReference type="ARBA" id="ARBA00022670"/>
    </source>
</evidence>
<gene>
    <name evidence="17" type="primary">FACE1</name>
    <name evidence="17" type="ORF">TRFO_06163</name>
</gene>
<comment type="caution">
    <text evidence="17">The sequence shown here is derived from an EMBL/GenBank/DDBJ whole genome shotgun (WGS) entry which is preliminary data.</text>
</comment>
<feature type="binding site" evidence="13">
    <location>
        <position position="346"/>
    </location>
    <ligand>
        <name>Zn(2+)</name>
        <dbReference type="ChEBI" id="CHEBI:29105"/>
        <note>catalytic</note>
    </ligand>
</feature>
<reference evidence="17" key="1">
    <citation type="submission" date="2016-10" db="EMBL/GenBank/DDBJ databases">
        <authorList>
            <person name="Benchimol M."/>
            <person name="Almeida L.G."/>
            <person name="Vasconcelos A.T."/>
            <person name="Perreira-Neves A."/>
            <person name="Rosa I.A."/>
            <person name="Tasca T."/>
            <person name="Bogo M.R."/>
            <person name="de Souza W."/>
        </authorList>
    </citation>
    <scope>NUCLEOTIDE SEQUENCE [LARGE SCALE GENOMIC DNA]</scope>
    <source>
        <strain evidence="17">K</strain>
    </source>
</reference>
<evidence type="ECO:0000256" key="9">
    <source>
        <dbReference type="ARBA" id="ARBA00023049"/>
    </source>
</evidence>
<comment type="similarity">
    <text evidence="14">Belongs to the peptidase M48A family.</text>
</comment>
<dbReference type="AlphaFoldDB" id="A0A1J4K4X6"/>
<keyword evidence="8 14" id="KW-1133">Transmembrane helix</keyword>
<dbReference type="EC" id="3.4.24.84" evidence="14"/>
<feature type="domain" description="CAAX prenyl protease 1 N-terminal" evidence="16">
    <location>
        <begin position="24"/>
        <end position="195"/>
    </location>
</feature>
<dbReference type="Proteomes" id="UP000179807">
    <property type="component" value="Unassembled WGS sequence"/>
</dbReference>
<evidence type="ECO:0000256" key="6">
    <source>
        <dbReference type="ARBA" id="ARBA00022824"/>
    </source>
</evidence>
<evidence type="ECO:0000256" key="4">
    <source>
        <dbReference type="ARBA" id="ARBA00022723"/>
    </source>
</evidence>
<dbReference type="GO" id="GO:0005789">
    <property type="term" value="C:endoplasmic reticulum membrane"/>
    <property type="evidence" value="ECO:0007669"/>
    <property type="project" value="UniProtKB-SubCell"/>
</dbReference>
<keyword evidence="4 13" id="KW-0479">Metal-binding</keyword>
<dbReference type="GO" id="GO:0046872">
    <property type="term" value="F:metal ion binding"/>
    <property type="evidence" value="ECO:0007669"/>
    <property type="project" value="UniProtKB-UniRule"/>
</dbReference>
<sequence>MWFEFAVIAIVFEILFELYLDYRQLRHLRSVKEPVDIFKADITQEEFKKSVDYQVACTTFSMWSTVLGMGIVSPFIVKLLWDITRYGNEIIHSIIFTCFTTLIESIVSIPFSYYKKFVIDEKFGFNNSTIKLFVTDNIKSFFLNSIISSILYSALVWLYHWAGPKFIPTAFAFFFGFMVLLQVLYPIIIMPLFTKLSPLPDGDVKTTINKLAEETKFNLKEIYQTDDSKRSSKQNAFMMGLFTHKVALADTLLEKCSPEEIKAVVGHEIGHSKHNHIWKLIFINMAGFAITCASLQLIMKHQIVFNDFGFFDEMPIVIGLTLTTFIATPISQLLQLPLNMLIRHFEYQADEFAASRGLKLEEALLKISQENKSAVEPEYIYSAFNDSHPTLFQRVTAIREIQRKSKHD</sequence>
<evidence type="ECO:0000256" key="7">
    <source>
        <dbReference type="ARBA" id="ARBA00022833"/>
    </source>
</evidence>
<evidence type="ECO:0000256" key="5">
    <source>
        <dbReference type="ARBA" id="ARBA00022801"/>
    </source>
</evidence>
<dbReference type="VEuPathDB" id="TrichDB:TRFO_06163"/>
<dbReference type="RefSeq" id="XP_068357870.1">
    <property type="nucleotide sequence ID" value="XM_068492923.1"/>
</dbReference>
<dbReference type="GO" id="GO:0071586">
    <property type="term" value="P:CAAX-box protein processing"/>
    <property type="evidence" value="ECO:0007669"/>
    <property type="project" value="UniProtKB-UniRule"/>
</dbReference>
<protein>
    <recommendedName>
        <fullName evidence="14">CAAX prenyl protease</fullName>
        <ecNumber evidence="14">3.4.24.84</ecNumber>
    </recommendedName>
</protein>
<keyword evidence="3 14" id="KW-0812">Transmembrane</keyword>
<feature type="transmembrane region" description="Helical" evidence="14">
    <location>
        <begin position="93"/>
        <end position="114"/>
    </location>
</feature>
<dbReference type="FunFam" id="3.30.2010.10:FF:000002">
    <property type="entry name" value="CAAX prenyl protease"/>
    <property type="match status" value="1"/>
</dbReference>
<feature type="active site" evidence="12">
    <location>
        <position position="268"/>
    </location>
</feature>
<feature type="binding site" evidence="13">
    <location>
        <position position="267"/>
    </location>
    <ligand>
        <name>Zn(2+)</name>
        <dbReference type="ChEBI" id="CHEBI:29105"/>
        <note>catalytic</note>
    </ligand>
</feature>
<keyword evidence="2 14" id="KW-0645">Protease</keyword>
<keyword evidence="7 13" id="KW-0862">Zinc</keyword>
<feature type="transmembrane region" description="Helical" evidence="14">
    <location>
        <begin position="166"/>
        <end position="188"/>
    </location>
</feature>
<feature type="transmembrane region" description="Helical" evidence="14">
    <location>
        <begin position="6"/>
        <end position="22"/>
    </location>
</feature>
<feature type="domain" description="Peptidase M48" evidence="15">
    <location>
        <begin position="199"/>
        <end position="401"/>
    </location>
</feature>
<dbReference type="EMBL" id="MLAK01000782">
    <property type="protein sequence ID" value="OHT04734.1"/>
    <property type="molecule type" value="Genomic_DNA"/>
</dbReference>
<dbReference type="GeneID" id="94827627"/>
<dbReference type="PANTHER" id="PTHR10120">
    <property type="entry name" value="CAAX PRENYL PROTEASE 1"/>
    <property type="match status" value="1"/>
</dbReference>
<keyword evidence="5 14" id="KW-0378">Hydrolase</keyword>
<name>A0A1J4K4X6_9EUKA</name>
<evidence type="ECO:0000256" key="13">
    <source>
        <dbReference type="PIRSR" id="PIRSR627057-2"/>
    </source>
</evidence>
<feature type="transmembrane region" description="Helical" evidence="14">
    <location>
        <begin position="55"/>
        <end position="81"/>
    </location>
</feature>
<evidence type="ECO:0000313" key="17">
    <source>
        <dbReference type="EMBL" id="OHT04734.1"/>
    </source>
</evidence>